<protein>
    <submittedName>
        <fullName evidence="7">Ferredoxin-NADP reductase</fullName>
    </submittedName>
</protein>
<dbReference type="GO" id="GO:0016491">
    <property type="term" value="F:oxidoreductase activity"/>
    <property type="evidence" value="ECO:0007669"/>
    <property type="project" value="UniProtKB-KW"/>
</dbReference>
<keyword evidence="3" id="KW-0274">FAD</keyword>
<keyword evidence="5" id="KW-0560">Oxidoreductase</keyword>
<keyword evidence="8" id="KW-1185">Reference proteome</keyword>
<dbReference type="EMBL" id="JABAIL010000003">
    <property type="protein sequence ID" value="NLR91778.1"/>
    <property type="molecule type" value="Genomic_DNA"/>
</dbReference>
<keyword evidence="4" id="KW-0521">NADP</keyword>
<dbReference type="RefSeq" id="WP_168882492.1">
    <property type="nucleotide sequence ID" value="NZ_JABAIL010000003.1"/>
</dbReference>
<dbReference type="PANTHER" id="PTHR43314">
    <property type="match status" value="1"/>
</dbReference>
<accession>A0A7X8SKG6</accession>
<dbReference type="InterPro" id="IPR017927">
    <property type="entry name" value="FAD-bd_FR_type"/>
</dbReference>
<dbReference type="Gene3D" id="2.40.30.10">
    <property type="entry name" value="Translation factors"/>
    <property type="match status" value="1"/>
</dbReference>
<dbReference type="InterPro" id="IPR039261">
    <property type="entry name" value="FNR_nucleotide-bd"/>
</dbReference>
<dbReference type="PRINTS" id="PR00371">
    <property type="entry name" value="FPNCR"/>
</dbReference>
<dbReference type="SUPFAM" id="SSF52343">
    <property type="entry name" value="Ferredoxin reductase-like, C-terminal NADP-linked domain"/>
    <property type="match status" value="1"/>
</dbReference>
<proteinExistence type="predicted"/>
<feature type="domain" description="FAD-binding FR-type" evidence="6">
    <location>
        <begin position="10"/>
        <end position="132"/>
    </location>
</feature>
<gene>
    <name evidence="7" type="ORF">HGP29_11200</name>
</gene>
<evidence type="ECO:0000313" key="7">
    <source>
        <dbReference type="EMBL" id="NLR91778.1"/>
    </source>
</evidence>
<evidence type="ECO:0000313" key="8">
    <source>
        <dbReference type="Proteomes" id="UP000585050"/>
    </source>
</evidence>
<comment type="caution">
    <text evidence="7">The sequence shown here is derived from an EMBL/GenBank/DDBJ whole genome shotgun (WGS) entry which is preliminary data.</text>
</comment>
<dbReference type="InterPro" id="IPR001433">
    <property type="entry name" value="OxRdtase_FAD/NAD-bd"/>
</dbReference>
<evidence type="ECO:0000256" key="1">
    <source>
        <dbReference type="ARBA" id="ARBA00001974"/>
    </source>
</evidence>
<dbReference type="InterPro" id="IPR015701">
    <property type="entry name" value="FNR"/>
</dbReference>
<dbReference type="AlphaFoldDB" id="A0A7X8SKG6"/>
<keyword evidence="2" id="KW-0285">Flavoprotein</keyword>
<evidence type="ECO:0000256" key="3">
    <source>
        <dbReference type="ARBA" id="ARBA00022827"/>
    </source>
</evidence>
<name>A0A7X8SKG6_9BACT</name>
<evidence type="ECO:0000259" key="6">
    <source>
        <dbReference type="PROSITE" id="PS51384"/>
    </source>
</evidence>
<dbReference type="SUPFAM" id="SSF63380">
    <property type="entry name" value="Riboflavin synthase domain-like"/>
    <property type="match status" value="1"/>
</dbReference>
<dbReference type="InterPro" id="IPR001709">
    <property type="entry name" value="Flavoprot_Pyr_Nucl_cyt_Rdtase"/>
</dbReference>
<dbReference type="Gene3D" id="3.40.50.80">
    <property type="entry name" value="Nucleotide-binding domain of ferredoxin-NADP reductase (FNR) module"/>
    <property type="match status" value="1"/>
</dbReference>
<evidence type="ECO:0000256" key="2">
    <source>
        <dbReference type="ARBA" id="ARBA00022630"/>
    </source>
</evidence>
<organism evidence="7 8">
    <name type="scientific">Flammeovirga agarivorans</name>
    <dbReference type="NCBI Taxonomy" id="2726742"/>
    <lineage>
        <taxon>Bacteria</taxon>
        <taxon>Pseudomonadati</taxon>
        <taxon>Bacteroidota</taxon>
        <taxon>Cytophagia</taxon>
        <taxon>Cytophagales</taxon>
        <taxon>Flammeovirgaceae</taxon>
        <taxon>Flammeovirga</taxon>
    </lineage>
</organism>
<evidence type="ECO:0000256" key="5">
    <source>
        <dbReference type="ARBA" id="ARBA00023002"/>
    </source>
</evidence>
<sequence>MTHLKEYPTEIRYKAVVLHSDHLTPSDSEEVRELLLEVQDPEFICEVNQSFGVLVHANGDFGNNYHHRLYSVADIPEVVEGKTRIKLLVKRCKYVDDVSGEIFNGICSNYLCNRVSGDEITITGPFNLAFNVPEDHDANLILIGMGTGIAPFRAFIKHIYNEIDDWKGKVRLFYGARSGLDMLYMNHKNNDLTNYYDEDTFEALQAVSPRPRWSDPINLDAVLEGKSYELKQMLNQNNTHIYVAGYKDVLEKLDQAFSNILGSEKRWNNRKAELIAGGKWGEVIY</sequence>
<dbReference type="InterPro" id="IPR017938">
    <property type="entry name" value="Riboflavin_synthase-like_b-brl"/>
</dbReference>
<comment type="cofactor">
    <cofactor evidence="1">
        <name>FAD</name>
        <dbReference type="ChEBI" id="CHEBI:57692"/>
    </cofactor>
</comment>
<dbReference type="PROSITE" id="PS51384">
    <property type="entry name" value="FAD_FR"/>
    <property type="match status" value="1"/>
</dbReference>
<dbReference type="Proteomes" id="UP000585050">
    <property type="component" value="Unassembled WGS sequence"/>
</dbReference>
<dbReference type="Pfam" id="PF00175">
    <property type="entry name" value="NAD_binding_1"/>
    <property type="match status" value="1"/>
</dbReference>
<evidence type="ECO:0000256" key="4">
    <source>
        <dbReference type="ARBA" id="ARBA00022857"/>
    </source>
</evidence>
<reference evidence="7 8" key="1">
    <citation type="submission" date="2020-04" db="EMBL/GenBank/DDBJ databases">
        <title>Flammeovirga sp. SR4, a novel species isolated from seawater.</title>
        <authorList>
            <person name="Wang X."/>
        </authorList>
    </citation>
    <scope>NUCLEOTIDE SEQUENCE [LARGE SCALE GENOMIC DNA]</scope>
    <source>
        <strain evidence="7 8">SR4</strain>
    </source>
</reference>